<dbReference type="GO" id="GO:0140078">
    <property type="term" value="F:class I DNA-(apurinic or apyrimidinic site) endonuclease activity"/>
    <property type="evidence" value="ECO:0007669"/>
    <property type="project" value="UniProtKB-EC"/>
</dbReference>
<name>E3GWY5_METFV</name>
<dbReference type="KEGG" id="mfv:Mfer_0070"/>
<dbReference type="GO" id="GO:0006289">
    <property type="term" value="P:nucleotide-excision repair"/>
    <property type="evidence" value="ECO:0007669"/>
    <property type="project" value="InterPro"/>
</dbReference>
<evidence type="ECO:0000313" key="12">
    <source>
        <dbReference type="Proteomes" id="UP000002315"/>
    </source>
</evidence>
<dbReference type="Pfam" id="PF00730">
    <property type="entry name" value="HhH-GPD"/>
    <property type="match status" value="1"/>
</dbReference>
<keyword evidence="12" id="KW-1185">Reference proteome</keyword>
<dbReference type="GO" id="GO:0008534">
    <property type="term" value="F:oxidized purine nucleobase lesion DNA N-glycosylase activity"/>
    <property type="evidence" value="ECO:0007669"/>
    <property type="project" value="InterPro"/>
</dbReference>
<dbReference type="GO" id="GO:0006284">
    <property type="term" value="P:base-excision repair"/>
    <property type="evidence" value="ECO:0007669"/>
    <property type="project" value="InterPro"/>
</dbReference>
<keyword evidence="5" id="KW-0234">DNA repair</keyword>
<dbReference type="Gene3D" id="1.10.1670.10">
    <property type="entry name" value="Helix-hairpin-Helix base-excision DNA repair enzymes (C-terminal)"/>
    <property type="match status" value="1"/>
</dbReference>
<dbReference type="InterPro" id="IPR037046">
    <property type="entry name" value="AlkA_N_sf"/>
</dbReference>
<gene>
    <name evidence="11" type="ordered locus">Mfer_0070</name>
</gene>
<evidence type="ECO:0000256" key="8">
    <source>
        <dbReference type="ARBA" id="ARBA00023295"/>
    </source>
</evidence>
<evidence type="ECO:0000256" key="4">
    <source>
        <dbReference type="ARBA" id="ARBA00022801"/>
    </source>
</evidence>
<dbReference type="SMART" id="SM00478">
    <property type="entry name" value="ENDO3c"/>
    <property type="match status" value="1"/>
</dbReference>
<keyword evidence="7" id="KW-0511">Multifunctional enzyme</keyword>
<protein>
    <recommendedName>
        <fullName evidence="2">DNA-(apurinic or apyrimidinic site) lyase</fullName>
        <ecNumber evidence="2">4.2.99.18</ecNumber>
    </recommendedName>
</protein>
<dbReference type="InterPro" id="IPR011257">
    <property type="entry name" value="DNA_glycosylase"/>
</dbReference>
<evidence type="ECO:0000256" key="6">
    <source>
        <dbReference type="ARBA" id="ARBA00023239"/>
    </source>
</evidence>
<dbReference type="AlphaFoldDB" id="E3GWY5"/>
<dbReference type="PANTHER" id="PTHR10242">
    <property type="entry name" value="8-OXOGUANINE DNA GLYCOSYLASE"/>
    <property type="match status" value="1"/>
</dbReference>
<dbReference type="EMBL" id="CP002278">
    <property type="protein sequence ID" value="ADP76874.1"/>
    <property type="molecule type" value="Genomic_DNA"/>
</dbReference>
<dbReference type="HOGENOM" id="CLU_027543_3_0_2"/>
<keyword evidence="6 11" id="KW-0456">Lyase</keyword>
<feature type="domain" description="HhH-GPD" evidence="10">
    <location>
        <begin position="133"/>
        <end position="290"/>
    </location>
</feature>
<evidence type="ECO:0000259" key="10">
    <source>
        <dbReference type="SMART" id="SM00478"/>
    </source>
</evidence>
<dbReference type="InterPro" id="IPR023170">
    <property type="entry name" value="HhH_base_excis_C"/>
</dbReference>
<dbReference type="Gene3D" id="1.10.340.30">
    <property type="entry name" value="Hypothetical protein, domain 2"/>
    <property type="match status" value="1"/>
</dbReference>
<sequence>MEINKIKCGKFSFNVPNFDLKLTMFSGQTSQPPWKHKNDYYQELIFIEDKPCLIKVRQKNNHLEVKYETDTKVSPQDIKKTIKYIFDLEFNLDKFYFNFTQNDSIFSRIVEKYNGLRLFLAHNKYECIISSITSANNSISKWTRSILRIKEKLGRKYVFPSSEEMYYFPDPETVLENKDKLKYCGVGYRYKYIVETTKILYENLSIDEVNKMEYDEAFETLLELPGVGPKVADCILLYGFRRYEAFPVDIWITRAIKDLFGVSKDIREFGQSKFGKYAGYAQLYLYQYIRHKK</sequence>
<dbReference type="OrthoDB" id="14922at2157"/>
<keyword evidence="3" id="KW-0227">DNA damage</keyword>
<evidence type="ECO:0000256" key="9">
    <source>
        <dbReference type="ARBA" id="ARBA00044632"/>
    </source>
</evidence>
<dbReference type="CDD" id="cd00056">
    <property type="entry name" value="ENDO3c"/>
    <property type="match status" value="1"/>
</dbReference>
<evidence type="ECO:0000256" key="7">
    <source>
        <dbReference type="ARBA" id="ARBA00023268"/>
    </source>
</evidence>
<evidence type="ECO:0000256" key="1">
    <source>
        <dbReference type="ARBA" id="ARBA00010679"/>
    </source>
</evidence>
<dbReference type="GO" id="GO:0003684">
    <property type="term" value="F:damaged DNA binding"/>
    <property type="evidence" value="ECO:0007669"/>
    <property type="project" value="InterPro"/>
</dbReference>
<reference evidence="11 12" key="1">
    <citation type="journal article" date="2010" name="Stand. Genomic Sci.">
        <title>Complete genome sequence of Methanothermus fervidus type strain (V24S).</title>
        <authorList>
            <person name="Anderson I."/>
            <person name="Djao O.D."/>
            <person name="Misra M."/>
            <person name="Chertkov O."/>
            <person name="Nolan M."/>
            <person name="Lucas S."/>
            <person name="Lapidus A."/>
            <person name="Del Rio T.G."/>
            <person name="Tice H."/>
            <person name="Cheng J.F."/>
            <person name="Tapia R."/>
            <person name="Han C."/>
            <person name="Goodwin L."/>
            <person name="Pitluck S."/>
            <person name="Liolios K."/>
            <person name="Ivanova N."/>
            <person name="Mavromatis K."/>
            <person name="Mikhailova N."/>
            <person name="Pati A."/>
            <person name="Brambilla E."/>
            <person name="Chen A."/>
            <person name="Palaniappan K."/>
            <person name="Land M."/>
            <person name="Hauser L."/>
            <person name="Chang Y.J."/>
            <person name="Jeffries C.D."/>
            <person name="Sikorski J."/>
            <person name="Spring S."/>
            <person name="Rohde M."/>
            <person name="Eichinger K."/>
            <person name="Huber H."/>
            <person name="Wirth R."/>
            <person name="Goker M."/>
            <person name="Detter J.C."/>
            <person name="Woyke T."/>
            <person name="Bristow J."/>
            <person name="Eisen J.A."/>
            <person name="Markowitz V."/>
            <person name="Hugenholtz P."/>
            <person name="Klenk H.P."/>
            <person name="Kyrpides N.C."/>
        </authorList>
    </citation>
    <scope>NUCLEOTIDE SEQUENCE [LARGE SCALE GENOMIC DNA]</scope>
    <source>
        <strain evidence="12">ATCC 43054 / DSM 2088 / JCM 10308 / V24 S</strain>
    </source>
</reference>
<dbReference type="SUPFAM" id="SSF55945">
    <property type="entry name" value="TATA-box binding protein-like"/>
    <property type="match status" value="1"/>
</dbReference>
<accession>E3GWY5</accession>
<dbReference type="InterPro" id="IPR052054">
    <property type="entry name" value="Oxidative_DNA_repair_enzyme"/>
</dbReference>
<keyword evidence="8" id="KW-0326">Glycosidase</keyword>
<dbReference type="Gene3D" id="3.30.310.20">
    <property type="entry name" value="DNA-3-methyladenine glycosylase AlkA, N-terminal domain"/>
    <property type="match status" value="1"/>
</dbReference>
<dbReference type="Proteomes" id="UP000002315">
    <property type="component" value="Chromosome"/>
</dbReference>
<evidence type="ECO:0000256" key="5">
    <source>
        <dbReference type="ARBA" id="ARBA00023204"/>
    </source>
</evidence>
<keyword evidence="4" id="KW-0378">Hydrolase</keyword>
<dbReference type="InterPro" id="IPR003265">
    <property type="entry name" value="HhH-GPD_domain"/>
</dbReference>
<comment type="catalytic activity">
    <reaction evidence="9">
        <text>2'-deoxyribonucleotide-(2'-deoxyribose 5'-phosphate)-2'-deoxyribonucleotide-DNA = a 3'-end 2'-deoxyribonucleotide-(2,3-dehydro-2,3-deoxyribose 5'-phosphate)-DNA + a 5'-end 5'-phospho-2'-deoxyribonucleoside-DNA + H(+)</text>
        <dbReference type="Rhea" id="RHEA:66592"/>
        <dbReference type="Rhea" id="RHEA-COMP:13180"/>
        <dbReference type="Rhea" id="RHEA-COMP:16897"/>
        <dbReference type="Rhea" id="RHEA-COMP:17067"/>
        <dbReference type="ChEBI" id="CHEBI:15378"/>
        <dbReference type="ChEBI" id="CHEBI:136412"/>
        <dbReference type="ChEBI" id="CHEBI:157695"/>
        <dbReference type="ChEBI" id="CHEBI:167181"/>
        <dbReference type="EC" id="4.2.99.18"/>
    </reaction>
</comment>
<evidence type="ECO:0000256" key="3">
    <source>
        <dbReference type="ARBA" id="ARBA00022763"/>
    </source>
</evidence>
<organism evidence="11 12">
    <name type="scientific">Methanothermus fervidus (strain ATCC 43054 / DSM 2088 / JCM 10308 / V24 S)</name>
    <dbReference type="NCBI Taxonomy" id="523846"/>
    <lineage>
        <taxon>Archaea</taxon>
        <taxon>Methanobacteriati</taxon>
        <taxon>Methanobacteriota</taxon>
        <taxon>Methanomada group</taxon>
        <taxon>Methanobacteria</taxon>
        <taxon>Methanobacteriales</taxon>
        <taxon>Methanothermaceae</taxon>
        <taxon>Methanothermus</taxon>
    </lineage>
</organism>
<proteinExistence type="inferred from homology"/>
<dbReference type="Pfam" id="PF07934">
    <property type="entry name" value="OGG_N"/>
    <property type="match status" value="1"/>
</dbReference>
<dbReference type="InterPro" id="IPR012904">
    <property type="entry name" value="OGG_N"/>
</dbReference>
<comment type="similarity">
    <text evidence="1">Belongs to the type-1 OGG1 family.</text>
</comment>
<evidence type="ECO:0000256" key="2">
    <source>
        <dbReference type="ARBA" id="ARBA00012720"/>
    </source>
</evidence>
<dbReference type="PANTHER" id="PTHR10242:SF2">
    <property type="entry name" value="N-GLYCOSYLASE_DNA LYASE"/>
    <property type="match status" value="1"/>
</dbReference>
<evidence type="ECO:0000313" key="11">
    <source>
        <dbReference type="EMBL" id="ADP76874.1"/>
    </source>
</evidence>
<dbReference type="SUPFAM" id="SSF48150">
    <property type="entry name" value="DNA-glycosylase"/>
    <property type="match status" value="1"/>
</dbReference>
<dbReference type="STRING" id="523846.Mfer_0070"/>
<dbReference type="EC" id="4.2.99.18" evidence="2"/>